<reference evidence="1 2" key="1">
    <citation type="submission" date="2015-12" db="EMBL/GenBank/DDBJ databases">
        <title>The genome of Folsomia candida.</title>
        <authorList>
            <person name="Faddeeva A."/>
            <person name="Derks M.F."/>
            <person name="Anvar Y."/>
            <person name="Smit S."/>
            <person name="Van Straalen N."/>
            <person name="Roelofs D."/>
        </authorList>
    </citation>
    <scope>NUCLEOTIDE SEQUENCE [LARGE SCALE GENOMIC DNA]</scope>
    <source>
        <strain evidence="1 2">VU population</strain>
        <tissue evidence="1">Whole body</tissue>
    </source>
</reference>
<organism evidence="1 2">
    <name type="scientific">Folsomia candida</name>
    <name type="common">Springtail</name>
    <dbReference type="NCBI Taxonomy" id="158441"/>
    <lineage>
        <taxon>Eukaryota</taxon>
        <taxon>Metazoa</taxon>
        <taxon>Ecdysozoa</taxon>
        <taxon>Arthropoda</taxon>
        <taxon>Hexapoda</taxon>
        <taxon>Collembola</taxon>
        <taxon>Entomobryomorpha</taxon>
        <taxon>Isotomoidea</taxon>
        <taxon>Isotomidae</taxon>
        <taxon>Proisotominae</taxon>
        <taxon>Folsomia</taxon>
    </lineage>
</organism>
<sequence>MNVSSFGGLGNEEEEENLMGLVHGGVHTNESCANTTGVGGTNGTDINPFYYFEDMLSDKEKSDTCQKDLRRYKLANNVVANGFLVSKEDDAKGRLLKLNEPHVDEVMINRKGISIDGYTALSSFSQIELSTGLKHQDGQECFLTSEENNDDKEVLKFTHCVRKSSGSFHQLLKYRSHIHSNPSMCSKLCSVVHKNSCKFDKALFLSVFLLRLVETKKSVGKSMGKSFDKVLEHNNGHEEINLSNKFEKL</sequence>
<protein>
    <submittedName>
        <fullName evidence="1">Uncharacterized protein</fullName>
    </submittedName>
</protein>
<dbReference type="AlphaFoldDB" id="A0A226F6H7"/>
<dbReference type="Proteomes" id="UP000198287">
    <property type="component" value="Unassembled WGS sequence"/>
</dbReference>
<gene>
    <name evidence="1" type="ORF">Fcan01_03556</name>
</gene>
<dbReference type="EMBL" id="LNIX01000001">
    <property type="protein sequence ID" value="OXA64476.1"/>
    <property type="molecule type" value="Genomic_DNA"/>
</dbReference>
<evidence type="ECO:0000313" key="1">
    <source>
        <dbReference type="EMBL" id="OXA64476.1"/>
    </source>
</evidence>
<name>A0A226F6H7_FOLCA</name>
<evidence type="ECO:0000313" key="2">
    <source>
        <dbReference type="Proteomes" id="UP000198287"/>
    </source>
</evidence>
<accession>A0A226F6H7</accession>
<proteinExistence type="predicted"/>
<keyword evidence="2" id="KW-1185">Reference proteome</keyword>
<comment type="caution">
    <text evidence="1">The sequence shown here is derived from an EMBL/GenBank/DDBJ whole genome shotgun (WGS) entry which is preliminary data.</text>
</comment>